<dbReference type="InterPro" id="IPR001148">
    <property type="entry name" value="CA_dom"/>
</dbReference>
<reference evidence="10 11" key="1">
    <citation type="submission" date="2017-07" db="EMBL/GenBank/DDBJ databases">
        <authorList>
            <person name="Talla V."/>
            <person name="Backstrom N."/>
        </authorList>
    </citation>
    <scope>NUCLEOTIDE SEQUENCE [LARGE SCALE GENOMIC DNA]</scope>
</reference>
<evidence type="ECO:0000256" key="1">
    <source>
        <dbReference type="ARBA" id="ARBA00002904"/>
    </source>
</evidence>
<comment type="similarity">
    <text evidence="2 8">Belongs to the alpha-carbonic anhydrase family.</text>
</comment>
<dbReference type="Pfam" id="PF00194">
    <property type="entry name" value="Carb_anhydrase"/>
    <property type="match status" value="2"/>
</dbReference>
<name>A0A5E4R5G4_9NEOP</name>
<proteinExistence type="inferred from homology"/>
<gene>
    <name evidence="10" type="ORF">LSINAPIS_LOCUS14832</name>
</gene>
<dbReference type="Proteomes" id="UP000324832">
    <property type="component" value="Unassembled WGS sequence"/>
</dbReference>
<feature type="signal peptide" evidence="8">
    <location>
        <begin position="1"/>
        <end position="19"/>
    </location>
</feature>
<evidence type="ECO:0000256" key="8">
    <source>
        <dbReference type="RuleBase" id="RU367011"/>
    </source>
</evidence>
<dbReference type="AlphaFoldDB" id="A0A5E4R5G4"/>
<keyword evidence="11" id="KW-1185">Reference proteome</keyword>
<evidence type="ECO:0000256" key="2">
    <source>
        <dbReference type="ARBA" id="ARBA00010718"/>
    </source>
</evidence>
<evidence type="ECO:0000256" key="3">
    <source>
        <dbReference type="ARBA" id="ARBA00012925"/>
    </source>
</evidence>
<dbReference type="CDD" id="cd00326">
    <property type="entry name" value="alpha_CA"/>
    <property type="match status" value="2"/>
</dbReference>
<dbReference type="SMART" id="SM01057">
    <property type="entry name" value="Carb_anhydrase"/>
    <property type="match status" value="2"/>
</dbReference>
<organism evidence="10 11">
    <name type="scientific">Leptidea sinapis</name>
    <dbReference type="NCBI Taxonomy" id="189913"/>
    <lineage>
        <taxon>Eukaryota</taxon>
        <taxon>Metazoa</taxon>
        <taxon>Ecdysozoa</taxon>
        <taxon>Arthropoda</taxon>
        <taxon>Hexapoda</taxon>
        <taxon>Insecta</taxon>
        <taxon>Pterygota</taxon>
        <taxon>Neoptera</taxon>
        <taxon>Endopterygota</taxon>
        <taxon>Lepidoptera</taxon>
        <taxon>Glossata</taxon>
        <taxon>Ditrysia</taxon>
        <taxon>Papilionoidea</taxon>
        <taxon>Pieridae</taxon>
        <taxon>Dismorphiinae</taxon>
        <taxon>Leptidea</taxon>
    </lineage>
</organism>
<dbReference type="SUPFAM" id="SSF51069">
    <property type="entry name" value="Carbonic anhydrase"/>
    <property type="match status" value="2"/>
</dbReference>
<dbReference type="EMBL" id="FZQP02006948">
    <property type="protein sequence ID" value="VVD05254.1"/>
    <property type="molecule type" value="Genomic_DNA"/>
</dbReference>
<evidence type="ECO:0000256" key="6">
    <source>
        <dbReference type="ARBA" id="ARBA00023239"/>
    </source>
</evidence>
<evidence type="ECO:0000256" key="7">
    <source>
        <dbReference type="ARBA" id="ARBA00048348"/>
    </source>
</evidence>
<dbReference type="GO" id="GO:0008270">
    <property type="term" value="F:zinc ion binding"/>
    <property type="evidence" value="ECO:0007669"/>
    <property type="project" value="UniProtKB-UniRule"/>
</dbReference>
<keyword evidence="6 8" id="KW-0456">Lyase</keyword>
<keyword evidence="8" id="KW-0732">Signal</keyword>
<evidence type="ECO:0000313" key="10">
    <source>
        <dbReference type="EMBL" id="VVD05254.1"/>
    </source>
</evidence>
<keyword evidence="4 8" id="KW-0479">Metal-binding</keyword>
<evidence type="ECO:0000256" key="4">
    <source>
        <dbReference type="ARBA" id="ARBA00022723"/>
    </source>
</evidence>
<dbReference type="InterPro" id="IPR036398">
    <property type="entry name" value="CA_dom_sf"/>
</dbReference>
<evidence type="ECO:0000259" key="9">
    <source>
        <dbReference type="PROSITE" id="PS51144"/>
    </source>
</evidence>
<dbReference type="InterPro" id="IPR018338">
    <property type="entry name" value="Carbonic_anhydrase_a-class_CS"/>
</dbReference>
<evidence type="ECO:0000256" key="5">
    <source>
        <dbReference type="ARBA" id="ARBA00022833"/>
    </source>
</evidence>
<dbReference type="InterPro" id="IPR023561">
    <property type="entry name" value="Carbonic_anhydrase_a-class"/>
</dbReference>
<protein>
    <recommendedName>
        <fullName evidence="3 8">Carbonic anhydrase</fullName>
        <ecNumber evidence="3 8">4.2.1.1</ecNumber>
    </recommendedName>
</protein>
<feature type="domain" description="Alpha-carbonic anhydrase" evidence="9">
    <location>
        <begin position="20"/>
        <end position="199"/>
    </location>
</feature>
<accession>A0A5E4R5G4</accession>
<dbReference type="PROSITE" id="PS00162">
    <property type="entry name" value="ALPHA_CA_1"/>
    <property type="match status" value="2"/>
</dbReference>
<comment type="catalytic activity">
    <reaction evidence="7 8">
        <text>hydrogencarbonate + H(+) = CO2 + H2O</text>
        <dbReference type="Rhea" id="RHEA:10748"/>
        <dbReference type="ChEBI" id="CHEBI:15377"/>
        <dbReference type="ChEBI" id="CHEBI:15378"/>
        <dbReference type="ChEBI" id="CHEBI:16526"/>
        <dbReference type="ChEBI" id="CHEBI:17544"/>
        <dbReference type="EC" id="4.2.1.1"/>
    </reaction>
</comment>
<keyword evidence="5 8" id="KW-0862">Zinc</keyword>
<comment type="function">
    <text evidence="1 8">Reversible hydration of carbon dioxide.</text>
</comment>
<dbReference type="PROSITE" id="PS51144">
    <property type="entry name" value="ALPHA_CA_2"/>
    <property type="match status" value="2"/>
</dbReference>
<comment type="cofactor">
    <cofactor evidence="8">
        <name>Zn(2+)</name>
        <dbReference type="ChEBI" id="CHEBI:29105"/>
    </cofactor>
</comment>
<feature type="chain" id="PRO_5025090407" description="Carbonic anhydrase" evidence="8">
    <location>
        <begin position="20"/>
        <end position="509"/>
    </location>
</feature>
<sequence length="509" mass="57526">MFEAIVILLLVGVKNSLQSEHWSYDYETRWPGECTEGKYQSPINIMTRSAIVDKHGLHIRGPLFFRGYDRVNVTAVNNGHTLKWTIVEDFPTPLVSGGPLRGNYSFLQFHLHWLSEHAIDGMKYPMEIHMVHIKTGLTVDEALERPDGLAVLAVLCQYKEISRVDVGRIDNYRSLQPVNREIYRSVPSCGTLSLPTLLCFLTSLIHLSSSLTGIISKGVCTLVNVKRKFLGNENSWPGGFCKQGGRRQSPIDIRTEDVITDFKKDFITNGPLKFVGYQVVLMNGINNGHTIQFSTEGDESMHPTLTGGPLKHSYRLEQLHFHWLSEHAINGAKFPMEIHFVHIRADLKVSEALNRKDGLAIVSVFCNVKSELNEHQLETTEELLQHIPHLMKTGSRHNGVILDLTRLLSPDRRSYFTYLGSLTSPECNEVVVWIVFSKPIYISDDQVGVGRHNFRSLQKLNHHLVYQPPPSFIKTPTAVLMMGDAVKVVKSFFQNVTRFMSNGFSSSDS</sequence>
<dbReference type="GO" id="GO:0004089">
    <property type="term" value="F:carbonate dehydratase activity"/>
    <property type="evidence" value="ECO:0007669"/>
    <property type="project" value="UniProtKB-UniRule"/>
</dbReference>
<evidence type="ECO:0000313" key="11">
    <source>
        <dbReference type="Proteomes" id="UP000324832"/>
    </source>
</evidence>
<feature type="domain" description="Alpha-carbonic anhydrase" evidence="9">
    <location>
        <begin position="227"/>
        <end position="478"/>
    </location>
</feature>
<dbReference type="Gene3D" id="3.10.200.10">
    <property type="entry name" value="Alpha carbonic anhydrase"/>
    <property type="match status" value="2"/>
</dbReference>
<dbReference type="EC" id="4.2.1.1" evidence="3 8"/>
<dbReference type="PANTHER" id="PTHR18952:SF265">
    <property type="entry name" value="CARBONIC ANHYDRASE"/>
    <property type="match status" value="1"/>
</dbReference>
<dbReference type="PANTHER" id="PTHR18952">
    <property type="entry name" value="CARBONIC ANHYDRASE"/>
    <property type="match status" value="1"/>
</dbReference>